<dbReference type="Gene3D" id="1.20.5.190">
    <property type="match status" value="1"/>
</dbReference>
<proteinExistence type="predicted"/>
<keyword evidence="1" id="KW-0175">Coiled coil</keyword>
<keyword evidence="3" id="KW-1185">Reference proteome</keyword>
<evidence type="ECO:0000313" key="3">
    <source>
        <dbReference type="Proteomes" id="UP000619788"/>
    </source>
</evidence>
<dbReference type="SUPFAM" id="SSF58100">
    <property type="entry name" value="Bacterial hemolysins"/>
    <property type="match status" value="1"/>
</dbReference>
<evidence type="ECO:0000256" key="1">
    <source>
        <dbReference type="SAM" id="Coils"/>
    </source>
</evidence>
<dbReference type="EMBL" id="BOOJ01000008">
    <property type="protein sequence ID" value="GIH90113.1"/>
    <property type="molecule type" value="Genomic_DNA"/>
</dbReference>
<dbReference type="Gene3D" id="1.20.5.170">
    <property type="match status" value="1"/>
</dbReference>
<comment type="caution">
    <text evidence="2">The sequence shown here is derived from an EMBL/GenBank/DDBJ whole genome shotgun (WGS) entry which is preliminary data.</text>
</comment>
<gene>
    <name evidence="2" type="ORF">Psi01_07430</name>
</gene>
<accession>A0A8J3S9X2</accession>
<dbReference type="AlphaFoldDB" id="A0A8J3S9X2"/>
<sequence length="122" mass="13823">MQEIIRAEIREYVAPMFEQIMMRMDTLATKEDLNKVDRKVEDLKIDVAVLKTDMAEVKQDVSGLKRDVSDLKTDVSGLKNDMVEVKQDVSALKTDVSGLKRDFRTMDGKLDRIIGFLGMPAS</sequence>
<protein>
    <submittedName>
        <fullName evidence="2">Uncharacterized protein</fullName>
    </submittedName>
</protein>
<name>A0A8J3S9X2_9ACTN</name>
<reference evidence="2 3" key="1">
    <citation type="submission" date="2021-01" db="EMBL/GenBank/DDBJ databases">
        <title>Whole genome shotgun sequence of Planobispora siamensis NBRC 107568.</title>
        <authorList>
            <person name="Komaki H."/>
            <person name="Tamura T."/>
        </authorList>
    </citation>
    <scope>NUCLEOTIDE SEQUENCE [LARGE SCALE GENOMIC DNA]</scope>
    <source>
        <strain evidence="2 3">NBRC 107568</strain>
    </source>
</reference>
<feature type="coiled-coil region" evidence="1">
    <location>
        <begin position="33"/>
        <end position="88"/>
    </location>
</feature>
<dbReference type="Proteomes" id="UP000619788">
    <property type="component" value="Unassembled WGS sequence"/>
</dbReference>
<evidence type="ECO:0000313" key="2">
    <source>
        <dbReference type="EMBL" id="GIH90113.1"/>
    </source>
</evidence>
<organism evidence="2 3">
    <name type="scientific">Planobispora siamensis</name>
    <dbReference type="NCBI Taxonomy" id="936338"/>
    <lineage>
        <taxon>Bacteria</taxon>
        <taxon>Bacillati</taxon>
        <taxon>Actinomycetota</taxon>
        <taxon>Actinomycetes</taxon>
        <taxon>Streptosporangiales</taxon>
        <taxon>Streptosporangiaceae</taxon>
        <taxon>Planobispora</taxon>
    </lineage>
</organism>